<dbReference type="Gene3D" id="3.30.1360.70">
    <property type="entry name" value="Arginyl tRNA synthetase N-terminal domain"/>
    <property type="match status" value="1"/>
</dbReference>
<dbReference type="EMBL" id="PCWM01000006">
    <property type="protein sequence ID" value="PIR03457.1"/>
    <property type="molecule type" value="Genomic_DNA"/>
</dbReference>
<dbReference type="SMART" id="SM01016">
    <property type="entry name" value="Arg_tRNA_synt_N"/>
    <property type="match status" value="1"/>
</dbReference>
<dbReference type="InterPro" id="IPR035684">
    <property type="entry name" value="ArgRS_core"/>
</dbReference>
<evidence type="ECO:0000256" key="4">
    <source>
        <dbReference type="ARBA" id="ARBA00022741"/>
    </source>
</evidence>
<dbReference type="SUPFAM" id="SSF47323">
    <property type="entry name" value="Anticodon-binding domain of a subclass of class I aminoacyl-tRNA synthetases"/>
    <property type="match status" value="1"/>
</dbReference>
<dbReference type="SMART" id="SM00836">
    <property type="entry name" value="DALR_1"/>
    <property type="match status" value="1"/>
</dbReference>
<comment type="catalytic activity">
    <reaction evidence="8">
        <text>tRNA(Arg) + L-arginine + ATP = L-arginyl-tRNA(Arg) + AMP + diphosphate</text>
        <dbReference type="Rhea" id="RHEA:20301"/>
        <dbReference type="Rhea" id="RHEA-COMP:9658"/>
        <dbReference type="Rhea" id="RHEA-COMP:9673"/>
        <dbReference type="ChEBI" id="CHEBI:30616"/>
        <dbReference type="ChEBI" id="CHEBI:32682"/>
        <dbReference type="ChEBI" id="CHEBI:33019"/>
        <dbReference type="ChEBI" id="CHEBI:78442"/>
        <dbReference type="ChEBI" id="CHEBI:78513"/>
        <dbReference type="ChEBI" id="CHEBI:456215"/>
        <dbReference type="EC" id="6.1.1.19"/>
    </reaction>
</comment>
<feature type="domain" description="Arginyl tRNA synthetase N-terminal" evidence="12">
    <location>
        <begin position="3"/>
        <end position="89"/>
    </location>
</feature>
<evidence type="ECO:0000256" key="6">
    <source>
        <dbReference type="ARBA" id="ARBA00022917"/>
    </source>
</evidence>
<evidence type="ECO:0000256" key="5">
    <source>
        <dbReference type="ARBA" id="ARBA00022840"/>
    </source>
</evidence>
<dbReference type="GO" id="GO:0005524">
    <property type="term" value="F:ATP binding"/>
    <property type="evidence" value="ECO:0007669"/>
    <property type="project" value="UniProtKB-KW"/>
</dbReference>
<dbReference type="InterPro" id="IPR009080">
    <property type="entry name" value="tRNAsynth_Ia_anticodon-bd"/>
</dbReference>
<dbReference type="SUPFAM" id="SSF55190">
    <property type="entry name" value="Arginyl-tRNA synthetase (ArgRS), N-terminal 'additional' domain"/>
    <property type="match status" value="1"/>
</dbReference>
<evidence type="ECO:0000256" key="2">
    <source>
        <dbReference type="ARBA" id="ARBA00012837"/>
    </source>
</evidence>
<dbReference type="EC" id="6.1.1.19" evidence="2 9"/>
<keyword evidence="4 10" id="KW-0547">Nucleotide-binding</keyword>
<dbReference type="InterPro" id="IPR036695">
    <property type="entry name" value="Arg-tRNA-synth_N_sf"/>
</dbReference>
<proteinExistence type="inferred from homology"/>
<evidence type="ECO:0000313" key="13">
    <source>
        <dbReference type="EMBL" id="PIR03457.1"/>
    </source>
</evidence>
<dbReference type="AlphaFoldDB" id="A0A2H0N3H3"/>
<name>A0A2H0N3H3_9BACT</name>
<evidence type="ECO:0000256" key="3">
    <source>
        <dbReference type="ARBA" id="ARBA00022598"/>
    </source>
</evidence>
<keyword evidence="7 10" id="KW-0030">Aminoacyl-tRNA synthetase</keyword>
<accession>A0A2H0N3H3</accession>
<keyword evidence="3 10" id="KW-0436">Ligase</keyword>
<evidence type="ECO:0000256" key="7">
    <source>
        <dbReference type="ARBA" id="ARBA00023146"/>
    </source>
</evidence>
<evidence type="ECO:0000259" key="12">
    <source>
        <dbReference type="SMART" id="SM01016"/>
    </source>
</evidence>
<dbReference type="Gene3D" id="3.40.50.620">
    <property type="entry name" value="HUPs"/>
    <property type="match status" value="1"/>
</dbReference>
<dbReference type="InterPro" id="IPR014729">
    <property type="entry name" value="Rossmann-like_a/b/a_fold"/>
</dbReference>
<keyword evidence="6 10" id="KW-0648">Protein biosynthesis</keyword>
<organism evidence="13 14">
    <name type="scientific">Candidatus Magasanikbacteria bacterium CG11_big_fil_rev_8_21_14_0_20_43_7</name>
    <dbReference type="NCBI Taxonomy" id="1974654"/>
    <lineage>
        <taxon>Bacteria</taxon>
        <taxon>Candidatus Magasanikiibacteriota</taxon>
    </lineage>
</organism>
<dbReference type="GO" id="GO:0006420">
    <property type="term" value="P:arginyl-tRNA aminoacylation"/>
    <property type="evidence" value="ECO:0007669"/>
    <property type="project" value="UniProtKB-UniRule"/>
</dbReference>
<dbReference type="SUPFAM" id="SSF52374">
    <property type="entry name" value="Nucleotidylyl transferase"/>
    <property type="match status" value="1"/>
</dbReference>
<dbReference type="PANTHER" id="PTHR11956:SF5">
    <property type="entry name" value="ARGININE--TRNA LIGASE, CYTOPLASMIC"/>
    <property type="match status" value="1"/>
</dbReference>
<dbReference type="PRINTS" id="PR01038">
    <property type="entry name" value="TRNASYNTHARG"/>
</dbReference>
<reference evidence="13 14" key="1">
    <citation type="submission" date="2017-09" db="EMBL/GenBank/DDBJ databases">
        <title>Depth-based differentiation of microbial function through sediment-hosted aquifers and enrichment of novel symbionts in the deep terrestrial subsurface.</title>
        <authorList>
            <person name="Probst A.J."/>
            <person name="Ladd B."/>
            <person name="Jarett J.K."/>
            <person name="Geller-Mcgrath D.E."/>
            <person name="Sieber C.M."/>
            <person name="Emerson J.B."/>
            <person name="Anantharaman K."/>
            <person name="Thomas B.C."/>
            <person name="Malmstrom R."/>
            <person name="Stieglmeier M."/>
            <person name="Klingl A."/>
            <person name="Woyke T."/>
            <person name="Ryan C.M."/>
            <person name="Banfield J.F."/>
        </authorList>
    </citation>
    <scope>NUCLEOTIDE SEQUENCE [LARGE SCALE GENOMIC DNA]</scope>
    <source>
        <strain evidence="13">CG11_big_fil_rev_8_21_14_0_20_43_7</strain>
    </source>
</reference>
<dbReference type="GO" id="GO:0004814">
    <property type="term" value="F:arginine-tRNA ligase activity"/>
    <property type="evidence" value="ECO:0007669"/>
    <property type="project" value="UniProtKB-UniRule"/>
</dbReference>
<evidence type="ECO:0000256" key="9">
    <source>
        <dbReference type="NCBIfam" id="TIGR00456"/>
    </source>
</evidence>
<evidence type="ECO:0000313" key="14">
    <source>
        <dbReference type="Proteomes" id="UP000229782"/>
    </source>
</evidence>
<dbReference type="FunFam" id="1.10.730.10:FF:000006">
    <property type="entry name" value="Arginyl-tRNA synthetase 2, mitochondrial"/>
    <property type="match status" value="1"/>
</dbReference>
<evidence type="ECO:0000259" key="11">
    <source>
        <dbReference type="SMART" id="SM00836"/>
    </source>
</evidence>
<evidence type="ECO:0000256" key="8">
    <source>
        <dbReference type="ARBA" id="ARBA00049339"/>
    </source>
</evidence>
<dbReference type="Pfam" id="PF00750">
    <property type="entry name" value="tRNA-synt_1d"/>
    <property type="match status" value="1"/>
</dbReference>
<sequence length="585" mass="66055">MINYIKQQILDTLKTVGINNAELSTPPNPDMGDFAFPCFELAKVQGKNSAETAKELVEKLNELFTKEDIKQASLIKEVKAFGPYVNFFLDEKELASFVLSGIDGTYGQHQIGLGKQVLVEFGCPNPMKVFHLGHLKNLITGEAVVRTFENAGYNVVRVNYQGDVGMHIAKVLYGLQTTDDGQQSFGTVFEVMQKMNNQPLSEKVAYLGQAYARGANAYEKGGDEEDDIRKLNEMVYEKDPSIMEVYQLGRQWSLDYFDTIYEKLGSRFDKMYFESETYERGIELVEEGRKKGIFKESDGAIIFPGSEHDLHDRVFLNSKGYPTYEGKELALAEKHFADFDPHLVIHVVGKEQTGYFQVVFKALEELMPRTKGREYHLIGGYLQLKGNHKMSSRSGNVVSGDALIGEVENGIRRILAERERDNDIPEDIIQKITSSALKYAMLKANVSEDVAFDMEETVSVSGDSGPYLLYIVARIHSILTKQENKKTRKQEVIAPSEVHVAEKTLLLQLARYPEVTKRAVEQYDPSHIAKYTFELAQSFNAFYANCPVLDAEDDVQAFRLELIRRVKDVMEKGLGLLGIDVVDKM</sequence>
<dbReference type="NCBIfam" id="TIGR00456">
    <property type="entry name" value="argS"/>
    <property type="match status" value="1"/>
</dbReference>
<dbReference type="InterPro" id="IPR001278">
    <property type="entry name" value="Arg-tRNA-ligase"/>
</dbReference>
<comment type="caution">
    <text evidence="13">The sequence shown here is derived from an EMBL/GenBank/DDBJ whole genome shotgun (WGS) entry which is preliminary data.</text>
</comment>
<dbReference type="GO" id="GO:0005737">
    <property type="term" value="C:cytoplasm"/>
    <property type="evidence" value="ECO:0007669"/>
    <property type="project" value="UniProtKB-UniRule"/>
</dbReference>
<gene>
    <name evidence="13" type="primary">argS</name>
    <name evidence="13" type="ORF">COV60_00265</name>
</gene>
<evidence type="ECO:0000256" key="10">
    <source>
        <dbReference type="RuleBase" id="RU363038"/>
    </source>
</evidence>
<dbReference type="Proteomes" id="UP000229782">
    <property type="component" value="Unassembled WGS sequence"/>
</dbReference>
<keyword evidence="5 10" id="KW-0067">ATP-binding</keyword>
<dbReference type="InterPro" id="IPR005148">
    <property type="entry name" value="Arg-tRNA-synth_N"/>
</dbReference>
<feature type="domain" description="DALR anticodon binding" evidence="11">
    <location>
        <begin position="468"/>
        <end position="585"/>
    </location>
</feature>
<dbReference type="PANTHER" id="PTHR11956">
    <property type="entry name" value="ARGINYL-TRNA SYNTHETASE"/>
    <property type="match status" value="1"/>
</dbReference>
<dbReference type="Gene3D" id="1.10.730.10">
    <property type="entry name" value="Isoleucyl-tRNA Synthetase, Domain 1"/>
    <property type="match status" value="1"/>
</dbReference>
<dbReference type="Pfam" id="PF03485">
    <property type="entry name" value="Arg_tRNA_synt_N"/>
    <property type="match status" value="1"/>
</dbReference>
<evidence type="ECO:0000256" key="1">
    <source>
        <dbReference type="ARBA" id="ARBA00005594"/>
    </source>
</evidence>
<comment type="similarity">
    <text evidence="1 10">Belongs to the class-I aminoacyl-tRNA synthetase family.</text>
</comment>
<dbReference type="Pfam" id="PF05746">
    <property type="entry name" value="DALR_1"/>
    <property type="match status" value="1"/>
</dbReference>
<dbReference type="InterPro" id="IPR008909">
    <property type="entry name" value="DALR_anticod-bd"/>
</dbReference>
<protein>
    <recommendedName>
        <fullName evidence="2 9">Arginine--tRNA ligase</fullName>
        <ecNumber evidence="2 9">6.1.1.19</ecNumber>
    </recommendedName>
</protein>